<evidence type="ECO:0000313" key="1">
    <source>
        <dbReference type="EMBL" id="QGY40250.1"/>
    </source>
</evidence>
<protein>
    <submittedName>
        <fullName evidence="1">Uncharacterized protein</fullName>
    </submittedName>
</protein>
<dbReference type="AlphaFoldDB" id="A0A6I6JGV4"/>
<dbReference type="Proteomes" id="UP000428328">
    <property type="component" value="Chromosome"/>
</dbReference>
<accession>A0A6I6JGV4</accession>
<sequence length="209" mass="24606">MNKIYHYVLADQRIKLFPDNPRFIGGTAYMQKTVDNVEYIYGYLSIHAEGGFWGSIVYKLKAKEPLLYGCLDGEMFSADPSFEEHKKLFNGSEQLRYSEVMSEEERDVHESLFKAFHDRWFVNGNATERMFRLERLKDMSVGVRAGVEFYQQKDRYRKQVLDALEKADLPVDIQWIPLTHEEALEAYETEQAKNFDPQEKEILQRLEAL</sequence>
<evidence type="ECO:0000313" key="2">
    <source>
        <dbReference type="Proteomes" id="UP000428328"/>
    </source>
</evidence>
<gene>
    <name evidence="1" type="ORF">GM415_08955</name>
</gene>
<dbReference type="RefSeq" id="WP_158947471.1">
    <property type="nucleotide sequence ID" value="NZ_CP046400.1"/>
</dbReference>
<name>A0A6I6JGV4_9BACT</name>
<dbReference type="KEGG" id="psel:GM415_08955"/>
<reference evidence="1 2" key="1">
    <citation type="submission" date="2019-11" db="EMBL/GenBank/DDBJ databases">
        <authorList>
            <person name="Zheng R.K."/>
            <person name="Sun C.M."/>
        </authorList>
    </citation>
    <scope>NUCLEOTIDE SEQUENCE [LARGE SCALE GENOMIC DNA]</scope>
    <source>
        <strain evidence="1 2">SRB007</strain>
    </source>
</reference>
<keyword evidence="2" id="KW-1185">Reference proteome</keyword>
<dbReference type="EMBL" id="CP046400">
    <property type="protein sequence ID" value="QGY40250.1"/>
    <property type="molecule type" value="Genomic_DNA"/>
</dbReference>
<organism evidence="1 2">
    <name type="scientific">Pseudodesulfovibrio cashew</name>
    <dbReference type="NCBI Taxonomy" id="2678688"/>
    <lineage>
        <taxon>Bacteria</taxon>
        <taxon>Pseudomonadati</taxon>
        <taxon>Thermodesulfobacteriota</taxon>
        <taxon>Desulfovibrionia</taxon>
        <taxon>Desulfovibrionales</taxon>
        <taxon>Desulfovibrionaceae</taxon>
    </lineage>
</organism>
<proteinExistence type="predicted"/>